<dbReference type="GO" id="GO:0045202">
    <property type="term" value="C:synapse"/>
    <property type="evidence" value="ECO:0007669"/>
    <property type="project" value="UniProtKB-SubCell"/>
</dbReference>
<accession>A0AAV6PT22</accession>
<dbReference type="GO" id="GO:0019905">
    <property type="term" value="F:syntaxin binding"/>
    <property type="evidence" value="ECO:0007669"/>
    <property type="project" value="InterPro"/>
</dbReference>
<dbReference type="GO" id="GO:0006887">
    <property type="term" value="P:exocytosis"/>
    <property type="evidence" value="ECO:0007669"/>
    <property type="project" value="UniProtKB-KW"/>
</dbReference>
<dbReference type="EMBL" id="JAGKHQ010000021">
    <property type="protein sequence ID" value="KAG7474512.1"/>
    <property type="molecule type" value="Genomic_DNA"/>
</dbReference>
<dbReference type="InterPro" id="IPR008849">
    <property type="entry name" value="Synaphin"/>
</dbReference>
<evidence type="ECO:0000256" key="4">
    <source>
        <dbReference type="ARBA" id="ARBA00022775"/>
    </source>
</evidence>
<reference evidence="8 9" key="1">
    <citation type="journal article" date="2021" name="Sci. Rep.">
        <title>Chromosome anchoring in Senegalese sole (Solea senegalensis) reveals sex-associated markers and genome rearrangements in flatfish.</title>
        <authorList>
            <person name="Guerrero-Cozar I."/>
            <person name="Gomez-Garrido J."/>
            <person name="Berbel C."/>
            <person name="Martinez-Blanch J.F."/>
            <person name="Alioto T."/>
            <person name="Claros M.G."/>
            <person name="Gagnaire P.A."/>
            <person name="Manchado M."/>
        </authorList>
    </citation>
    <scope>NUCLEOTIDE SEQUENCE [LARGE SCALE GENOMIC DNA]</scope>
    <source>
        <strain evidence="8">Sse05_10M</strain>
    </source>
</reference>
<gene>
    <name evidence="8" type="ORF">JOB18_010437</name>
</gene>
<evidence type="ECO:0000256" key="5">
    <source>
        <dbReference type="ARBA" id="ARBA00023018"/>
    </source>
</evidence>
<evidence type="ECO:0000256" key="7">
    <source>
        <dbReference type="SAM" id="MobiDB-lite"/>
    </source>
</evidence>
<protein>
    <submittedName>
        <fullName evidence="8">Complexin-3-like</fullName>
    </submittedName>
</protein>
<organism evidence="8 9">
    <name type="scientific">Solea senegalensis</name>
    <name type="common">Senegalese sole</name>
    <dbReference type="NCBI Taxonomy" id="28829"/>
    <lineage>
        <taxon>Eukaryota</taxon>
        <taxon>Metazoa</taxon>
        <taxon>Chordata</taxon>
        <taxon>Craniata</taxon>
        <taxon>Vertebrata</taxon>
        <taxon>Euteleostomi</taxon>
        <taxon>Actinopterygii</taxon>
        <taxon>Neopterygii</taxon>
        <taxon>Teleostei</taxon>
        <taxon>Neoteleostei</taxon>
        <taxon>Acanthomorphata</taxon>
        <taxon>Carangaria</taxon>
        <taxon>Pleuronectiformes</taxon>
        <taxon>Pleuronectoidei</taxon>
        <taxon>Soleidae</taxon>
        <taxon>Solea</taxon>
    </lineage>
</organism>
<proteinExistence type="inferred from homology"/>
<dbReference type="AlphaFoldDB" id="A0AAV6PT22"/>
<comment type="caution">
    <text evidence="8">The sequence shown here is derived from an EMBL/GenBank/DDBJ whole genome shotgun (WGS) entry which is preliminary data.</text>
</comment>
<evidence type="ECO:0000256" key="6">
    <source>
        <dbReference type="ARBA" id="ARBA00034103"/>
    </source>
</evidence>
<keyword evidence="2" id="KW-0813">Transport</keyword>
<evidence type="ECO:0000256" key="1">
    <source>
        <dbReference type="ARBA" id="ARBA00005396"/>
    </source>
</evidence>
<keyword evidence="3" id="KW-0268">Exocytosis</keyword>
<name>A0AAV6PT22_SOLSE</name>
<keyword evidence="4" id="KW-0532">Neurotransmitter transport</keyword>
<comment type="subcellular location">
    <subcellularLocation>
        <location evidence="6">Synapse</location>
    </subcellularLocation>
</comment>
<evidence type="ECO:0000313" key="9">
    <source>
        <dbReference type="Proteomes" id="UP000693946"/>
    </source>
</evidence>
<evidence type="ECO:0000313" key="8">
    <source>
        <dbReference type="EMBL" id="KAG7474512.1"/>
    </source>
</evidence>
<dbReference type="Proteomes" id="UP000693946">
    <property type="component" value="Linkage Group LG9"/>
</dbReference>
<feature type="region of interest" description="Disordered" evidence="7">
    <location>
        <begin position="78"/>
        <end position="98"/>
    </location>
</feature>
<dbReference type="GO" id="GO:0006836">
    <property type="term" value="P:neurotransmitter transport"/>
    <property type="evidence" value="ECO:0007669"/>
    <property type="project" value="UniProtKB-KW"/>
</dbReference>
<evidence type="ECO:0000256" key="2">
    <source>
        <dbReference type="ARBA" id="ARBA00022448"/>
    </source>
</evidence>
<evidence type="ECO:0000256" key="3">
    <source>
        <dbReference type="ARBA" id="ARBA00022483"/>
    </source>
</evidence>
<sequence length="98" mass="11092">MNAQKNAERAAMRDHFRRKYQLSESSKDINHLQFVGRKVSLPHELSKIIHPETKAKDGGFNLLRAFQGLSFDTPLLTGRKNSKTSTYTPANGDSCRVM</sequence>
<keyword evidence="5" id="KW-0770">Synapse</keyword>
<comment type="similarity">
    <text evidence="1">Belongs to the complexin/synaphin family.</text>
</comment>
<dbReference type="Pfam" id="PF05835">
    <property type="entry name" value="Synaphin"/>
    <property type="match status" value="1"/>
</dbReference>
<keyword evidence="9" id="KW-1185">Reference proteome</keyword>